<dbReference type="PROSITE" id="PS51186">
    <property type="entry name" value="GNAT"/>
    <property type="match status" value="1"/>
</dbReference>
<dbReference type="EMBL" id="UHFA01000002">
    <property type="protein sequence ID" value="SUN35657.1"/>
    <property type="molecule type" value="Genomic_DNA"/>
</dbReference>
<evidence type="ECO:0000256" key="5">
    <source>
        <dbReference type="RuleBase" id="RU363094"/>
    </source>
</evidence>
<dbReference type="PANTHER" id="PTHR43420">
    <property type="entry name" value="ACETYLTRANSFERASE"/>
    <property type="match status" value="1"/>
</dbReference>
<gene>
    <name evidence="7" type="primary">rimI</name>
    <name evidence="7" type="ORF">NCTC11391_00693</name>
</gene>
<name>A0A380JE23_STRDO</name>
<comment type="similarity">
    <text evidence="1 5">Belongs to the acetyltransferase family. RimI subfamily.</text>
</comment>
<dbReference type="InterPro" id="IPR000182">
    <property type="entry name" value="GNAT_dom"/>
</dbReference>
<dbReference type="InterPro" id="IPR050680">
    <property type="entry name" value="YpeA/RimI_acetyltransf"/>
</dbReference>
<dbReference type="Gene3D" id="3.40.630.30">
    <property type="match status" value="1"/>
</dbReference>
<dbReference type="CDD" id="cd04301">
    <property type="entry name" value="NAT_SF"/>
    <property type="match status" value="1"/>
</dbReference>
<organism evidence="7 8">
    <name type="scientific">Streptococcus downei MFe28</name>
    <dbReference type="NCBI Taxonomy" id="764290"/>
    <lineage>
        <taxon>Bacteria</taxon>
        <taxon>Bacillati</taxon>
        <taxon>Bacillota</taxon>
        <taxon>Bacilli</taxon>
        <taxon>Lactobacillales</taxon>
        <taxon>Streptococcaceae</taxon>
        <taxon>Streptococcus</taxon>
    </lineage>
</organism>
<dbReference type="RefSeq" id="WP_002999273.1">
    <property type="nucleotide sequence ID" value="NZ_UHFA01000002.1"/>
</dbReference>
<accession>A0A380JE23</accession>
<dbReference type="InterPro" id="IPR016181">
    <property type="entry name" value="Acyl_CoA_acyltransferase"/>
</dbReference>
<protein>
    <recommendedName>
        <fullName evidence="5">[Ribosomal protein bS18]-alanine N-acetyltransferase</fullName>
        <ecNumber evidence="5">2.3.1.266</ecNumber>
    </recommendedName>
</protein>
<dbReference type="GO" id="GO:0008999">
    <property type="term" value="F:protein-N-terminal-alanine acetyltransferase activity"/>
    <property type="evidence" value="ECO:0007669"/>
    <property type="project" value="UniProtKB-EC"/>
</dbReference>
<dbReference type="Pfam" id="PF00583">
    <property type="entry name" value="Acetyltransf_1"/>
    <property type="match status" value="1"/>
</dbReference>
<keyword evidence="8" id="KW-1185">Reference proteome</keyword>
<feature type="domain" description="N-acetyltransferase" evidence="6">
    <location>
        <begin position="1"/>
        <end position="145"/>
    </location>
</feature>
<comment type="function">
    <text evidence="5">Acetylates the N-terminal alanine of ribosomal protein bS18.</text>
</comment>
<keyword evidence="2 5" id="KW-0963">Cytoplasm</keyword>
<dbReference type="GO" id="GO:0005737">
    <property type="term" value="C:cytoplasm"/>
    <property type="evidence" value="ECO:0007669"/>
    <property type="project" value="UniProtKB-SubCell"/>
</dbReference>
<evidence type="ECO:0000256" key="1">
    <source>
        <dbReference type="ARBA" id="ARBA00005395"/>
    </source>
</evidence>
<dbReference type="AlphaFoldDB" id="A0A380JE23"/>
<evidence type="ECO:0000256" key="3">
    <source>
        <dbReference type="ARBA" id="ARBA00022679"/>
    </source>
</evidence>
<dbReference type="EC" id="2.3.1.266" evidence="5"/>
<dbReference type="NCBIfam" id="TIGR01575">
    <property type="entry name" value="rimI"/>
    <property type="match status" value="1"/>
</dbReference>
<evidence type="ECO:0000256" key="4">
    <source>
        <dbReference type="ARBA" id="ARBA00023315"/>
    </source>
</evidence>
<keyword evidence="3 7" id="KW-0808">Transferase</keyword>
<evidence type="ECO:0000313" key="8">
    <source>
        <dbReference type="Proteomes" id="UP000254082"/>
    </source>
</evidence>
<evidence type="ECO:0000259" key="6">
    <source>
        <dbReference type="PROSITE" id="PS51186"/>
    </source>
</evidence>
<evidence type="ECO:0000313" key="7">
    <source>
        <dbReference type="EMBL" id="SUN35657.1"/>
    </source>
</evidence>
<comment type="subcellular location">
    <subcellularLocation>
        <location evidence="5">Cytoplasm</location>
    </subcellularLocation>
</comment>
<dbReference type="Proteomes" id="UP000254082">
    <property type="component" value="Unassembled WGS sequence"/>
</dbReference>
<dbReference type="SUPFAM" id="SSF55729">
    <property type="entry name" value="Acyl-CoA N-acyltransferases (Nat)"/>
    <property type="match status" value="1"/>
</dbReference>
<keyword evidence="4 7" id="KW-0012">Acyltransferase</keyword>
<dbReference type="PANTHER" id="PTHR43420:SF44">
    <property type="entry name" value="ACETYLTRANSFERASE YPEA"/>
    <property type="match status" value="1"/>
</dbReference>
<proteinExistence type="inferred from homology"/>
<reference evidence="7 8" key="1">
    <citation type="submission" date="2018-06" db="EMBL/GenBank/DDBJ databases">
        <authorList>
            <consortium name="Pathogen Informatics"/>
            <person name="Doyle S."/>
        </authorList>
    </citation>
    <scope>NUCLEOTIDE SEQUENCE [LARGE SCALE GENOMIC DNA]</scope>
    <source>
        <strain evidence="8">NCTC 11391</strain>
    </source>
</reference>
<sequence length="146" mass="16693">MTISSGSEAKEEELAQAIYEVLVDVYEQSPWTLKQIKSDLSQTNTDYFYTYVDYEIVGFLSIQNLVGQLEVTNLAVKKAYQGQGLASQLMQGLVGRSEDIFLEVRVSNLPAQRLYEKFGFINVARRKDYYRAPIEDAMVMQRTAKK</sequence>
<dbReference type="OrthoDB" id="9794566at2"/>
<evidence type="ECO:0000256" key="2">
    <source>
        <dbReference type="ARBA" id="ARBA00022490"/>
    </source>
</evidence>
<comment type="catalytic activity">
    <reaction evidence="5">
        <text>N-terminal L-alanyl-[ribosomal protein bS18] + acetyl-CoA = N-terminal N(alpha)-acetyl-L-alanyl-[ribosomal protein bS18] + CoA + H(+)</text>
        <dbReference type="Rhea" id="RHEA:43756"/>
        <dbReference type="Rhea" id="RHEA-COMP:10676"/>
        <dbReference type="Rhea" id="RHEA-COMP:10677"/>
        <dbReference type="ChEBI" id="CHEBI:15378"/>
        <dbReference type="ChEBI" id="CHEBI:57287"/>
        <dbReference type="ChEBI" id="CHEBI:57288"/>
        <dbReference type="ChEBI" id="CHEBI:64718"/>
        <dbReference type="ChEBI" id="CHEBI:83683"/>
        <dbReference type="EC" id="2.3.1.266"/>
    </reaction>
</comment>
<dbReference type="InterPro" id="IPR006464">
    <property type="entry name" value="AcTrfase_RimI/Ard1"/>
</dbReference>